<evidence type="ECO:0000313" key="3">
    <source>
        <dbReference type="Proteomes" id="UP001445472"/>
    </source>
</evidence>
<reference evidence="2 3" key="1">
    <citation type="submission" date="2024-06" db="EMBL/GenBank/DDBJ databases">
        <title>The Natural Products Discovery Center: Release of the First 8490 Sequenced Strains for Exploring Actinobacteria Biosynthetic Diversity.</title>
        <authorList>
            <person name="Kalkreuter E."/>
            <person name="Kautsar S.A."/>
            <person name="Yang D."/>
            <person name="Bader C.D."/>
            <person name="Teijaro C.N."/>
            <person name="Fluegel L."/>
            <person name="Davis C.M."/>
            <person name="Simpson J.R."/>
            <person name="Lauterbach L."/>
            <person name="Steele A.D."/>
            <person name="Gui C."/>
            <person name="Meng S."/>
            <person name="Li G."/>
            <person name="Viehrig K."/>
            <person name="Ye F."/>
            <person name="Su P."/>
            <person name="Kiefer A.F."/>
            <person name="Nichols A."/>
            <person name="Cepeda A.J."/>
            <person name="Yan W."/>
            <person name="Fan B."/>
            <person name="Jiang Y."/>
            <person name="Adhikari A."/>
            <person name="Zheng C.-J."/>
            <person name="Schuster L."/>
            <person name="Cowan T.M."/>
            <person name="Smanski M.J."/>
            <person name="Chevrette M.G."/>
            <person name="De Carvalho L.P.S."/>
            <person name="Shen B."/>
        </authorList>
    </citation>
    <scope>NUCLEOTIDE SEQUENCE [LARGE SCALE GENOMIC DNA]</scope>
    <source>
        <strain evidence="2 3">NPDC000837</strain>
    </source>
</reference>
<proteinExistence type="predicted"/>
<dbReference type="RefSeq" id="WP_351978682.1">
    <property type="nucleotide sequence ID" value="NZ_JBEPBX010000041.1"/>
</dbReference>
<feature type="compositionally biased region" description="Polar residues" evidence="1">
    <location>
        <begin position="36"/>
        <end position="50"/>
    </location>
</feature>
<gene>
    <name evidence="2" type="ORF">ABT276_30795</name>
</gene>
<organism evidence="2 3">
    <name type="scientific">Streptomyces xantholiticus</name>
    <dbReference type="NCBI Taxonomy" id="68285"/>
    <lineage>
        <taxon>Bacteria</taxon>
        <taxon>Bacillati</taxon>
        <taxon>Actinomycetota</taxon>
        <taxon>Actinomycetes</taxon>
        <taxon>Kitasatosporales</taxon>
        <taxon>Streptomycetaceae</taxon>
        <taxon>Streptomyces</taxon>
    </lineage>
</organism>
<protein>
    <recommendedName>
        <fullName evidence="4">Secreted protein</fullName>
    </recommendedName>
</protein>
<dbReference type="EMBL" id="JBEPBX010000041">
    <property type="protein sequence ID" value="MER6617631.1"/>
    <property type="molecule type" value="Genomic_DNA"/>
</dbReference>
<accession>A0ABV1V3M1</accession>
<sequence length="224" mass="23318">MGGRRKNVRVGGVVAVIVLLVLALTGAQDGAPASVRQPTPSAQPITLSGTGQEVTEPFTLTGGLAVVRSECASCTDDFIVELLDDRRQVQDLVVNRIGSYEGTKGVAASAGEHVLQVNADAPWTVEITQPGDQPAAALPQTWAGSGDRMEGPFEADRVVTVAAANTGDGNFVVTVIDADGRSQDLVFNESGNFADSAVARMTSEGPYYVNVTSEGDWTLTLTAP</sequence>
<comment type="caution">
    <text evidence="2">The sequence shown here is derived from an EMBL/GenBank/DDBJ whole genome shotgun (WGS) entry which is preliminary data.</text>
</comment>
<feature type="region of interest" description="Disordered" evidence="1">
    <location>
        <begin position="30"/>
        <end position="50"/>
    </location>
</feature>
<keyword evidence="3" id="KW-1185">Reference proteome</keyword>
<name>A0ABV1V3M1_9ACTN</name>
<evidence type="ECO:0000313" key="2">
    <source>
        <dbReference type="EMBL" id="MER6617631.1"/>
    </source>
</evidence>
<evidence type="ECO:0008006" key="4">
    <source>
        <dbReference type="Google" id="ProtNLM"/>
    </source>
</evidence>
<evidence type="ECO:0000256" key="1">
    <source>
        <dbReference type="SAM" id="MobiDB-lite"/>
    </source>
</evidence>
<dbReference type="Proteomes" id="UP001445472">
    <property type="component" value="Unassembled WGS sequence"/>
</dbReference>